<dbReference type="Pfam" id="PF00665">
    <property type="entry name" value="rve"/>
    <property type="match status" value="1"/>
</dbReference>
<dbReference type="Gene3D" id="2.130.10.30">
    <property type="entry name" value="Regulator of chromosome condensation 1/beta-lactamase-inhibitor protein II"/>
    <property type="match status" value="1"/>
</dbReference>
<dbReference type="PANTHER" id="PTHR37984">
    <property type="entry name" value="PROTEIN CBG26694"/>
    <property type="match status" value="1"/>
</dbReference>
<dbReference type="SUPFAM" id="SSF53098">
    <property type="entry name" value="Ribonuclease H-like"/>
    <property type="match status" value="1"/>
</dbReference>
<dbReference type="InterPro" id="IPR050951">
    <property type="entry name" value="Retrovirus_Pol_polyprotein"/>
</dbReference>
<feature type="compositionally biased region" description="Low complexity" evidence="2">
    <location>
        <begin position="1"/>
        <end position="14"/>
    </location>
</feature>
<feature type="compositionally biased region" description="Pro residues" evidence="2">
    <location>
        <begin position="870"/>
        <end position="893"/>
    </location>
</feature>
<dbReference type="Proteomes" id="UP001141327">
    <property type="component" value="Unassembled WGS sequence"/>
</dbReference>
<comment type="caution">
    <text evidence="5">The sequence shown here is derived from an EMBL/GenBank/DDBJ whole genome shotgun (WGS) entry which is preliminary data.</text>
</comment>
<feature type="compositionally biased region" description="Low complexity" evidence="2">
    <location>
        <begin position="843"/>
        <end position="869"/>
    </location>
</feature>
<dbReference type="SUPFAM" id="SSF81296">
    <property type="entry name" value="E set domains"/>
    <property type="match status" value="7"/>
</dbReference>
<dbReference type="Pfam" id="PF01833">
    <property type="entry name" value="TIG"/>
    <property type="match status" value="6"/>
</dbReference>
<dbReference type="Pfam" id="PF17919">
    <property type="entry name" value="RT_RNaseH_2"/>
    <property type="match status" value="1"/>
</dbReference>
<evidence type="ECO:0000256" key="3">
    <source>
        <dbReference type="SAM" id="Phobius"/>
    </source>
</evidence>
<dbReference type="PROSITE" id="PS50994">
    <property type="entry name" value="INTEGRASE"/>
    <property type="match status" value="1"/>
</dbReference>
<keyword evidence="1" id="KW-0511">Multifunctional enzyme</keyword>
<dbReference type="CDD" id="cd09274">
    <property type="entry name" value="RNase_HI_RT_Ty3"/>
    <property type="match status" value="1"/>
</dbReference>
<feature type="region of interest" description="Disordered" evidence="2">
    <location>
        <begin position="754"/>
        <end position="993"/>
    </location>
</feature>
<dbReference type="InterPro" id="IPR013783">
    <property type="entry name" value="Ig-like_fold"/>
</dbReference>
<dbReference type="InterPro" id="IPR009091">
    <property type="entry name" value="RCC1/BLIP-II"/>
</dbReference>
<dbReference type="InterPro" id="IPR014756">
    <property type="entry name" value="Ig_E-set"/>
</dbReference>
<dbReference type="EMBL" id="JAPMOS010000071">
    <property type="protein sequence ID" value="KAJ4456413.1"/>
    <property type="molecule type" value="Genomic_DNA"/>
</dbReference>
<feature type="compositionally biased region" description="Pro residues" evidence="2">
    <location>
        <begin position="790"/>
        <end position="811"/>
    </location>
</feature>
<evidence type="ECO:0000259" key="4">
    <source>
        <dbReference type="PROSITE" id="PS50994"/>
    </source>
</evidence>
<keyword evidence="3" id="KW-0812">Transmembrane</keyword>
<sequence length="2654" mass="275381">MTPSTVAPQPVQFTPTPPFPRFDSPNFPDLLLFERDLANFIAQYPTTPLPHLSALIHPEILAALQETAGPVSDSASVLDLLENLLRPADAAERLSMLRSLRFDPVAPPFALALARHVANFRTLASALKASDHLARKAFVASLGGGPFGQTVDLHLKSSFADDPIGRRVQALAGAFFPHQAVRDAFQQALRGARRAPPRTSPVPDQRTLEYAILVAKAVAQAADEGGLGFAPIFPTSSPTAPFVVPRATPAFPFATPSPAATRGRYGLGSRGPGFLNARRDQQRAGGRPHRHPPLCSGPPLRSWACLTSLARHSTEFDLQITPTSPSTHVDALVFEGFGHVILGRDSLQGHFALLTAEPKIVPYVSDDQLAADIDVLATPHPAYNQDHAARPPTCRAASVHLSPPPPVGPLPPPLTPEELAAIQLPKLSDPSAFDEQQRAQLQALLERHRLAFSPLNSVPARVAPFDLTLLPGSIPRSSQPRRATPATQAIINAEIDRLHRLGIDDVNIHGETFEAFLQRLDTVLGRIELYNLHANALKCNIGGRQARYLGLIVDGDTVRPDPERLAAIVELRPPTSKKELQQFLGTVNYWAAFLPAAQQHISLLWDTATAVPFVWGSKAQAAWDHLRHSLLHAVPLFHPDPDWVTVLRTDASQLGLGAWLLQLPPGSNPLDPLTSPPHTLGFAARKLSPAEQRHSTIELELEAIVMGLHRFRSILPGSITVITDHHNLSFHLKYPVTIVYSPGKTNTVADMLSRLTNTPAPPPASPAVSGPHAPTPPVTPPSSPLRAHKSPPPPSPPPPSPPPPSPPPPATAKPATAKPATAKPATAKPATAKPATARHRPAAAELAAPAAAKPAAAAAAEPATSAVVPPAVPVPAPAPAPAALPAPIKPPAPSVSSAPAAPPLPSAPPAPSTPPPTPAHSPAPPPPATTPPPICTTSPTPPTRPRPPLLPTPSTTPPARTPLLPTPPPPTASPPAVTTAPSPAVLGHHAMPDTPDEQLLTGLPPPGFPPPDAPLDLPAEIRRLPHTTTASGVISLHNRPPDPLVATLVALAHSGWPEGHFGRDRTAFLLHQSVTWPNSLEDVSRFVAHCPACQLSKGQPAPAPDLLTVPPALPLATVVLDFIGPLTESQGGNKYLLVMVDRCTRYTVLAPIPTLDALTVCTAVVDRWIAFHGVPSLFLSDGGPPFNGGVYEEFVRLLGAQLHISLPLAPMGHGLVERANETAVNTLRAVLTAHHSTDNWDSVVPQLQLAVNSVPNRCTGFPPFTLLHSFPARLPMHHALHTPLPKPRSADHLEAATLAHQTLLECLNLVFYHDKREAAKRREAHLKRVKDKAPSYAEGGFVLLHRPRPTKLQSAWLGPYAVVGPGANASSRVLRDLVTGDEFLAAVARMRPFLPGPLTKDELRLLATPPGQFFVQEVLSHRGPPLEFLIQWEHTPFPTWARYEDCAGNGRVSAYMKEHGRVRLETVPFMFPVANFCEHPRPLFFFFLCGLNGANGDGTTATRYSLAKTALPGTGRRAASLMISGSGLFVSSTDGVICAAGRNFFGQLGLGHRTDPVWSLSDISIPAGASLERFAGGALQTLVYTDDGRVFGTGKNERHLLFIGTDTTHRNLLTESTLLRPSMVKLGGLRTVVDGSLAWGLAAPTVTGLAPSSTTSGQTVTVTGTHFRTGVTVTVGGLPCANVQLASATSLQCTLDPALPLGSHGVVVNNTDIGLSTTLAGAITVMTLPKLVSVVAVTSNAHSPLAKVGDVVMVTFTANVALNLTQFGLPTVMLAGRVASVARGEGDRTFRALVTMASGDPQGNLTYTLSGMSDLQGNQQAMATITGTLEVVFDSVAPSLIAVTGASNHAGGPTTAAEGDLVTVTLQVDEVLAGLPITVTVAGRPANIGLASFTAVTATVIILGNETLGPIPYSLSGSLCDWAGNCNGSLTPASGLTGVTFAMPPVVQSVIPALRPHGTGDVLLEVRGLRFGSNPTVQVAGQPCPVVLANSSRVVCQSAGGLVGGGYVAVEVTNSVGLSERQDNLLWYQGQVTLASISPAAASQTAGTTATLTLTGTGFATGTGGGAACPTVTVGGQPCVALTCPSTTSLTCTLTVGPAGATNGPAAVVVTNPSPDVATCTTTQAVGAFYFQGPAPTLSGLAPARGPLAGGQTVHLRGSGLRVPCTGVAADPAGSTAATGLTCTLPAGAALGSVAVVVTNWDQTTVTLDGGYSYQGPTPTVSWRSPAQGPCGGGTALVLVGTGFRAGVTVTVAGSPCALMASNGTFLNCTTPAGLAASTAVVVITNSDGTNATTDFAYYAVGLSPVINRLTPSSSNQLAAASIIVTGSNFRAGLTLSVGGLTCPGPAVTASRIRCTLPAPGAAYYGPVDVTVTNADGTTAILTQGYTFTGTAAPVVAGVSPSTVSLISTAVAANSPSADVVLTVTGQNFRAGPVVTLGNQTCASPGGRPHRHQHHLHPDRRSASNVSWGADSAVVLYFQGAAPALSGVTPAQGPCNLGTPVVLQGTNLRAGLTVWVGSQRCLNATLLPATGALSCLVSPAEKAVVAQLAAATTAVVSVDVVVRNDDLTQATLNQTFAYTTALYPARPVLSAAATALIAVGASTLGILLCGLQKISCSYHPRPISKIVRLSLPAERLGARSEGALSGNIFQGFSD</sequence>
<feature type="region of interest" description="Disordered" evidence="2">
    <location>
        <begin position="2443"/>
        <end position="2464"/>
    </location>
</feature>
<evidence type="ECO:0000313" key="6">
    <source>
        <dbReference type="Proteomes" id="UP001141327"/>
    </source>
</evidence>
<feature type="region of interest" description="Disordered" evidence="2">
    <location>
        <begin position="1"/>
        <end position="22"/>
    </location>
</feature>
<dbReference type="Pfam" id="PF17921">
    <property type="entry name" value="Integrase_H2C2"/>
    <property type="match status" value="1"/>
</dbReference>
<gene>
    <name evidence="5" type="ORF">PAPYR_8380</name>
</gene>
<feature type="domain" description="Integrase catalytic" evidence="4">
    <location>
        <begin position="1110"/>
        <end position="1271"/>
    </location>
</feature>
<organism evidence="5 6">
    <name type="scientific">Paratrimastix pyriformis</name>
    <dbReference type="NCBI Taxonomy" id="342808"/>
    <lineage>
        <taxon>Eukaryota</taxon>
        <taxon>Metamonada</taxon>
        <taxon>Preaxostyla</taxon>
        <taxon>Paratrimastigidae</taxon>
        <taxon>Paratrimastix</taxon>
    </lineage>
</organism>
<keyword evidence="3" id="KW-1133">Transmembrane helix</keyword>
<dbReference type="InterPro" id="IPR002909">
    <property type="entry name" value="IPT_dom"/>
</dbReference>
<dbReference type="InterPro" id="IPR041577">
    <property type="entry name" value="RT_RNaseH_2"/>
</dbReference>
<evidence type="ECO:0000313" key="5">
    <source>
        <dbReference type="EMBL" id="KAJ4456413.1"/>
    </source>
</evidence>
<dbReference type="Gene3D" id="3.30.420.10">
    <property type="entry name" value="Ribonuclease H-like superfamily/Ribonuclease H"/>
    <property type="match status" value="1"/>
</dbReference>
<dbReference type="InterPro" id="IPR036397">
    <property type="entry name" value="RNaseH_sf"/>
</dbReference>
<dbReference type="Gene3D" id="2.60.40.10">
    <property type="entry name" value="Immunoglobulins"/>
    <property type="match status" value="6"/>
</dbReference>
<dbReference type="InterPro" id="IPR041588">
    <property type="entry name" value="Integrase_H2C2"/>
</dbReference>
<dbReference type="CDD" id="cd00102">
    <property type="entry name" value="IPT"/>
    <property type="match status" value="1"/>
</dbReference>
<keyword evidence="3" id="KW-0472">Membrane</keyword>
<feature type="compositionally biased region" description="Basic residues" evidence="2">
    <location>
        <begin position="2448"/>
        <end position="2458"/>
    </location>
</feature>
<dbReference type="SUPFAM" id="SSF50985">
    <property type="entry name" value="RCC1/BLIP-II"/>
    <property type="match status" value="1"/>
</dbReference>
<dbReference type="Gene3D" id="1.10.340.70">
    <property type="match status" value="1"/>
</dbReference>
<evidence type="ECO:0000256" key="2">
    <source>
        <dbReference type="SAM" id="MobiDB-lite"/>
    </source>
</evidence>
<name>A0ABQ8UCA0_9EUKA</name>
<evidence type="ECO:0000256" key="1">
    <source>
        <dbReference type="ARBA" id="ARBA00023268"/>
    </source>
</evidence>
<dbReference type="PANTHER" id="PTHR37984:SF5">
    <property type="entry name" value="PROTEIN NYNRIN-LIKE"/>
    <property type="match status" value="1"/>
</dbReference>
<dbReference type="InterPro" id="IPR012337">
    <property type="entry name" value="RNaseH-like_sf"/>
</dbReference>
<feature type="compositionally biased region" description="Low complexity" evidence="2">
    <location>
        <begin position="974"/>
        <end position="984"/>
    </location>
</feature>
<proteinExistence type="predicted"/>
<dbReference type="SMART" id="SM00429">
    <property type="entry name" value="IPT"/>
    <property type="match status" value="6"/>
</dbReference>
<feature type="compositionally biased region" description="Pro residues" evidence="2">
    <location>
        <begin position="773"/>
        <end position="783"/>
    </location>
</feature>
<dbReference type="InterPro" id="IPR001584">
    <property type="entry name" value="Integrase_cat-core"/>
</dbReference>
<dbReference type="SUPFAM" id="SSF56672">
    <property type="entry name" value="DNA/RNA polymerases"/>
    <property type="match status" value="1"/>
</dbReference>
<dbReference type="InterPro" id="IPR043502">
    <property type="entry name" value="DNA/RNA_pol_sf"/>
</dbReference>
<dbReference type="InterPro" id="IPR043128">
    <property type="entry name" value="Rev_trsase/Diguanyl_cyclase"/>
</dbReference>
<protein>
    <submittedName>
        <fullName evidence="5">Pol polyprotein</fullName>
    </submittedName>
</protein>
<dbReference type="CDD" id="cd00603">
    <property type="entry name" value="IPT_PCSR"/>
    <property type="match status" value="3"/>
</dbReference>
<keyword evidence="6" id="KW-1185">Reference proteome</keyword>
<feature type="compositionally biased region" description="Pro residues" evidence="2">
    <location>
        <begin position="900"/>
        <end position="973"/>
    </location>
</feature>
<feature type="compositionally biased region" description="Low complexity" evidence="2">
    <location>
        <begin position="812"/>
        <end position="835"/>
    </location>
</feature>
<feature type="transmembrane region" description="Helical" evidence="3">
    <location>
        <begin position="2588"/>
        <end position="2611"/>
    </location>
</feature>
<reference evidence="5" key="1">
    <citation type="journal article" date="2022" name="bioRxiv">
        <title>Genomics of Preaxostyla Flagellates Illuminates Evolutionary Transitions and the Path Towards Mitochondrial Loss.</title>
        <authorList>
            <person name="Novak L.V.F."/>
            <person name="Treitli S.C."/>
            <person name="Pyrih J."/>
            <person name="Halakuc P."/>
            <person name="Pipaliya S.V."/>
            <person name="Vacek V."/>
            <person name="Brzon O."/>
            <person name="Soukal P."/>
            <person name="Eme L."/>
            <person name="Dacks J.B."/>
            <person name="Karnkowska A."/>
            <person name="Elias M."/>
            <person name="Hampl V."/>
        </authorList>
    </citation>
    <scope>NUCLEOTIDE SEQUENCE</scope>
    <source>
        <strain evidence="5">RCP-MX</strain>
    </source>
</reference>
<accession>A0ABQ8UCA0</accession>
<dbReference type="Gene3D" id="3.30.70.270">
    <property type="match status" value="2"/>
</dbReference>